<dbReference type="AlphaFoldDB" id="A0A2U1MS59"/>
<dbReference type="PANTHER" id="PTHR22894:SF4">
    <property type="entry name" value="E3 UBIQUITIN-PROTEIN LIGASE RNF170-LIKE ISOFORM X1"/>
    <property type="match status" value="1"/>
</dbReference>
<dbReference type="GO" id="GO:0061630">
    <property type="term" value="F:ubiquitin protein ligase activity"/>
    <property type="evidence" value="ECO:0007669"/>
    <property type="project" value="InterPro"/>
</dbReference>
<dbReference type="EMBL" id="PKPP01004503">
    <property type="protein sequence ID" value="PWA64056.1"/>
    <property type="molecule type" value="Genomic_DNA"/>
</dbReference>
<keyword evidence="1" id="KW-0812">Transmembrane</keyword>
<evidence type="ECO:0000313" key="3">
    <source>
        <dbReference type="Proteomes" id="UP000245207"/>
    </source>
</evidence>
<reference evidence="2 3" key="1">
    <citation type="journal article" date="2018" name="Mol. Plant">
        <title>The genome of Artemisia annua provides insight into the evolution of Asteraceae family and artemisinin biosynthesis.</title>
        <authorList>
            <person name="Shen Q."/>
            <person name="Zhang L."/>
            <person name="Liao Z."/>
            <person name="Wang S."/>
            <person name="Yan T."/>
            <person name="Shi P."/>
            <person name="Liu M."/>
            <person name="Fu X."/>
            <person name="Pan Q."/>
            <person name="Wang Y."/>
            <person name="Lv Z."/>
            <person name="Lu X."/>
            <person name="Zhang F."/>
            <person name="Jiang W."/>
            <person name="Ma Y."/>
            <person name="Chen M."/>
            <person name="Hao X."/>
            <person name="Li L."/>
            <person name="Tang Y."/>
            <person name="Lv G."/>
            <person name="Zhou Y."/>
            <person name="Sun X."/>
            <person name="Brodelius P.E."/>
            <person name="Rose J.K.C."/>
            <person name="Tang K."/>
        </authorList>
    </citation>
    <scope>NUCLEOTIDE SEQUENCE [LARGE SCALE GENOMIC DNA]</scope>
    <source>
        <strain evidence="3">cv. Huhao1</strain>
        <tissue evidence="2">Leaf</tissue>
    </source>
</reference>
<evidence type="ECO:0000313" key="2">
    <source>
        <dbReference type="EMBL" id="PWA64056.1"/>
    </source>
</evidence>
<feature type="transmembrane region" description="Helical" evidence="1">
    <location>
        <begin position="122"/>
        <end position="144"/>
    </location>
</feature>
<evidence type="ECO:0000256" key="1">
    <source>
        <dbReference type="SAM" id="Phobius"/>
    </source>
</evidence>
<comment type="caution">
    <text evidence="2">The sequence shown here is derived from an EMBL/GenBank/DDBJ whole genome shotgun (WGS) entry which is preliminary data.</text>
</comment>
<sequence length="289" mass="33190">MATEMEDKSSNSLSVVRDGPPVDDCCPICFGAFSVPCKGPCGHWYCEIERLMIIVKVSVDCVVKPSKNEGGCIMEYWNHVAAFHPCKCPMCSRPITKLTPEPSLSRQQDTGIREVLKNVRQYNCLFAGGAFGFILQVLQLPLFVKRLLQAMMDPDRPVAYLSRLRLVAVKYFLVLFIHLVLLTFSQDIFCDLYFLTYLQKILEYLIITAKRGEDTMFMRGSCIGDLGLDWLFVGNRRLLIWRYLDAIDLFDCSAIALSFSLYFVGLYSRRRRLRHLRQLAPVPHFEVEM</sequence>
<dbReference type="PANTHER" id="PTHR22894">
    <property type="entry name" value="RING-TYPE DOMAIN-CONTAINING PROTEIN"/>
    <property type="match status" value="1"/>
</dbReference>
<dbReference type="InterPro" id="IPR038896">
    <property type="entry name" value="RNF170"/>
</dbReference>
<dbReference type="InterPro" id="IPR013083">
    <property type="entry name" value="Znf_RING/FYVE/PHD"/>
</dbReference>
<dbReference type="OrthoDB" id="9049620at2759"/>
<feature type="transmembrane region" description="Helical" evidence="1">
    <location>
        <begin position="246"/>
        <end position="267"/>
    </location>
</feature>
<organism evidence="2 3">
    <name type="scientific">Artemisia annua</name>
    <name type="common">Sweet wormwood</name>
    <dbReference type="NCBI Taxonomy" id="35608"/>
    <lineage>
        <taxon>Eukaryota</taxon>
        <taxon>Viridiplantae</taxon>
        <taxon>Streptophyta</taxon>
        <taxon>Embryophyta</taxon>
        <taxon>Tracheophyta</taxon>
        <taxon>Spermatophyta</taxon>
        <taxon>Magnoliopsida</taxon>
        <taxon>eudicotyledons</taxon>
        <taxon>Gunneridae</taxon>
        <taxon>Pentapetalae</taxon>
        <taxon>asterids</taxon>
        <taxon>campanulids</taxon>
        <taxon>Asterales</taxon>
        <taxon>Asteraceae</taxon>
        <taxon>Asteroideae</taxon>
        <taxon>Anthemideae</taxon>
        <taxon>Artemisiinae</taxon>
        <taxon>Artemisia</taxon>
    </lineage>
</organism>
<dbReference type="Gene3D" id="3.30.40.10">
    <property type="entry name" value="Zinc/RING finger domain, C3HC4 (zinc finger)"/>
    <property type="match status" value="1"/>
</dbReference>
<dbReference type="Proteomes" id="UP000245207">
    <property type="component" value="Unassembled WGS sequence"/>
</dbReference>
<keyword evidence="1" id="KW-1133">Transmembrane helix</keyword>
<keyword evidence="3" id="KW-1185">Reference proteome</keyword>
<proteinExistence type="predicted"/>
<dbReference type="STRING" id="35608.A0A2U1MS59"/>
<name>A0A2U1MS59_ARTAN</name>
<gene>
    <name evidence="2" type="ORF">CTI12_AA347000</name>
</gene>
<keyword evidence="1" id="KW-0472">Membrane</keyword>
<dbReference type="SUPFAM" id="SSF57850">
    <property type="entry name" value="RING/U-box"/>
    <property type="match status" value="1"/>
</dbReference>
<protein>
    <submittedName>
        <fullName evidence="2">Zinc finger, RING/FYVE/PHD-type</fullName>
    </submittedName>
</protein>
<accession>A0A2U1MS59</accession>